<feature type="signal peptide" evidence="2">
    <location>
        <begin position="1"/>
        <end position="24"/>
    </location>
</feature>
<feature type="domain" description="Transglycosylase SLT" evidence="3">
    <location>
        <begin position="613"/>
        <end position="722"/>
    </location>
</feature>
<protein>
    <recommendedName>
        <fullName evidence="3">Transglycosylase SLT domain-containing protein</fullName>
    </recommendedName>
</protein>
<comment type="similarity">
    <text evidence="1">Belongs to the transglycosylase Slt family.</text>
</comment>
<evidence type="ECO:0000256" key="1">
    <source>
        <dbReference type="ARBA" id="ARBA00007734"/>
    </source>
</evidence>
<dbReference type="GO" id="GO:0016020">
    <property type="term" value="C:membrane"/>
    <property type="evidence" value="ECO:0007669"/>
    <property type="project" value="InterPro"/>
</dbReference>
<proteinExistence type="inferred from homology"/>
<dbReference type="SUPFAM" id="SSF48452">
    <property type="entry name" value="TPR-like"/>
    <property type="match status" value="1"/>
</dbReference>
<dbReference type="InterPro" id="IPR000189">
    <property type="entry name" value="Transglyc_AS"/>
</dbReference>
<dbReference type="Gene3D" id="1.10.530.10">
    <property type="match status" value="1"/>
</dbReference>
<dbReference type="Pfam" id="PF01464">
    <property type="entry name" value="SLT"/>
    <property type="match status" value="1"/>
</dbReference>
<feature type="chain" id="PRO_5009522669" description="Transglycosylase SLT domain-containing protein" evidence="2">
    <location>
        <begin position="25"/>
        <end position="778"/>
    </location>
</feature>
<name>A0A1F5YUV5_9BACT</name>
<dbReference type="Proteomes" id="UP000179129">
    <property type="component" value="Unassembled WGS sequence"/>
</dbReference>
<dbReference type="GO" id="GO:0000270">
    <property type="term" value="P:peptidoglycan metabolic process"/>
    <property type="evidence" value="ECO:0007669"/>
    <property type="project" value="InterPro"/>
</dbReference>
<organism evidence="4 5">
    <name type="scientific">Candidatus Glassbacteria bacterium RIFCSPLOWO2_12_FULL_58_11</name>
    <dbReference type="NCBI Taxonomy" id="1817867"/>
    <lineage>
        <taxon>Bacteria</taxon>
        <taxon>Candidatus Glassiibacteriota</taxon>
    </lineage>
</organism>
<dbReference type="Gene3D" id="1.25.40.10">
    <property type="entry name" value="Tetratricopeptide repeat domain"/>
    <property type="match status" value="1"/>
</dbReference>
<sequence>MLRKAFPLYRLLLASAALNLFAFAGSGASPETVARLQESYGATPANRRAIYNEVISSVGESGADSLDRLARAVALIQLAMDLEDEYIERMAAVAPNFSGLAVSAPPFFEKYALAAQELTALRSSFPITAEYAAGASLITRKWGSGPELFTASLEFRKTWPASRFSPRLLLLSGCRLLLEKKYSAAHSSFETLWNSFPENGQAASAYRLVDRLNGAGGLALTLPQRLAWGRSQGLGGHSTLVKLFERHLGAPESELACIQIFKNFNQGFASRSLSTNRRLSDLMEKYYAEFGGSYPSSPYLQQLLSLRAEFNYRCGKKCEAIARKNEHLGLRTKSRRRRNTGDRYSSLADGHFQRVREADSTATALFPLSKCYFETGLYRSMALFEVDDYEAALSRLKALLAAGPESEMQTRIGSYTGLIYYFRGEYGEAAKVMAGLETEKLALYEGWSRAMLFLGKAQLALGDSSSAARVLTRLARFYPYTYFGIRARRLKSGLFQGTAASAWIVALPALELPVFPDSFSRAGNLIDRQARDWQTLGFFAEAAYTYSYGVSHSPGDLLLRFRLHQNFKLAGWYQRVLINFRGPFNDFLQRGGTGLPADFWDIAYLSPVEYNQLIKEEGARRKIPPALITAVIRQESNFNARARSHAGALGLMQLLPSVGRNLARGAGLGKVGPSSLFQPDINVKLGVKYLANQLAKYQGNIALAISCYNAAPQNLPAWLDRSHPEGAGEEVFDPDLFIEMIPLEETYFYNIQVLTNFWRYQELNGEQNNLFYWKLSSF</sequence>
<dbReference type="InterPro" id="IPR011990">
    <property type="entry name" value="TPR-like_helical_dom_sf"/>
</dbReference>
<evidence type="ECO:0000313" key="4">
    <source>
        <dbReference type="EMBL" id="OGG03672.1"/>
    </source>
</evidence>
<evidence type="ECO:0000313" key="5">
    <source>
        <dbReference type="Proteomes" id="UP000179129"/>
    </source>
</evidence>
<dbReference type="GO" id="GO:0008933">
    <property type="term" value="F:peptidoglycan lytic transglycosylase activity"/>
    <property type="evidence" value="ECO:0007669"/>
    <property type="project" value="InterPro"/>
</dbReference>
<dbReference type="EMBL" id="MFIX01000135">
    <property type="protein sequence ID" value="OGG03672.1"/>
    <property type="molecule type" value="Genomic_DNA"/>
</dbReference>
<evidence type="ECO:0000256" key="2">
    <source>
        <dbReference type="SAM" id="SignalP"/>
    </source>
</evidence>
<dbReference type="SUPFAM" id="SSF53955">
    <property type="entry name" value="Lysozyme-like"/>
    <property type="match status" value="1"/>
</dbReference>
<evidence type="ECO:0000259" key="3">
    <source>
        <dbReference type="Pfam" id="PF01464"/>
    </source>
</evidence>
<dbReference type="PANTHER" id="PTHR37423:SF2">
    <property type="entry name" value="MEMBRANE-BOUND LYTIC MUREIN TRANSGLYCOSYLASE C"/>
    <property type="match status" value="1"/>
</dbReference>
<dbReference type="InterPro" id="IPR008258">
    <property type="entry name" value="Transglycosylase_SLT_dom_1"/>
</dbReference>
<dbReference type="PROSITE" id="PS00922">
    <property type="entry name" value="TRANSGLYCOSYLASE"/>
    <property type="match status" value="1"/>
</dbReference>
<comment type="caution">
    <text evidence="4">The sequence shown here is derived from an EMBL/GenBank/DDBJ whole genome shotgun (WGS) entry which is preliminary data.</text>
</comment>
<keyword evidence="2" id="KW-0732">Signal</keyword>
<gene>
    <name evidence="4" type="ORF">A3F83_02590</name>
</gene>
<accession>A0A1F5YUV5</accession>
<dbReference type="InterPro" id="IPR023346">
    <property type="entry name" value="Lysozyme-like_dom_sf"/>
</dbReference>
<dbReference type="AlphaFoldDB" id="A0A1F5YUV5"/>
<reference evidence="4 5" key="1">
    <citation type="journal article" date="2016" name="Nat. Commun.">
        <title>Thousands of microbial genomes shed light on interconnected biogeochemical processes in an aquifer system.</title>
        <authorList>
            <person name="Anantharaman K."/>
            <person name="Brown C.T."/>
            <person name="Hug L.A."/>
            <person name="Sharon I."/>
            <person name="Castelle C.J."/>
            <person name="Probst A.J."/>
            <person name="Thomas B.C."/>
            <person name="Singh A."/>
            <person name="Wilkins M.J."/>
            <person name="Karaoz U."/>
            <person name="Brodie E.L."/>
            <person name="Williams K.H."/>
            <person name="Hubbard S.S."/>
            <person name="Banfield J.F."/>
        </authorList>
    </citation>
    <scope>NUCLEOTIDE SEQUENCE [LARGE SCALE GENOMIC DNA]</scope>
</reference>
<dbReference type="STRING" id="1817867.A3F83_02590"/>
<dbReference type="CDD" id="cd13401">
    <property type="entry name" value="Slt70-like"/>
    <property type="match status" value="1"/>
</dbReference>
<dbReference type="PANTHER" id="PTHR37423">
    <property type="entry name" value="SOLUBLE LYTIC MUREIN TRANSGLYCOSYLASE-RELATED"/>
    <property type="match status" value="1"/>
</dbReference>